<dbReference type="PANTHER" id="PTHR10183:SF397">
    <property type="entry name" value="CALPAIN CATALYTIC DOMAIN-CONTAINING PROTEIN"/>
    <property type="match status" value="1"/>
</dbReference>
<feature type="compositionally biased region" description="Pro residues" evidence="4">
    <location>
        <begin position="830"/>
        <end position="841"/>
    </location>
</feature>
<feature type="active site" evidence="2 3">
    <location>
        <position position="186"/>
    </location>
</feature>
<evidence type="ECO:0000256" key="4">
    <source>
        <dbReference type="SAM" id="MobiDB-lite"/>
    </source>
</evidence>
<keyword evidence="3" id="KW-0378">Hydrolase</keyword>
<dbReference type="SUPFAM" id="SSF54001">
    <property type="entry name" value="Cysteine proteinases"/>
    <property type="match status" value="1"/>
</dbReference>
<organism evidence="6 7">
    <name type="scientific">Coniochaeta ligniaria NRRL 30616</name>
    <dbReference type="NCBI Taxonomy" id="1408157"/>
    <lineage>
        <taxon>Eukaryota</taxon>
        <taxon>Fungi</taxon>
        <taxon>Dikarya</taxon>
        <taxon>Ascomycota</taxon>
        <taxon>Pezizomycotina</taxon>
        <taxon>Sordariomycetes</taxon>
        <taxon>Sordariomycetidae</taxon>
        <taxon>Coniochaetales</taxon>
        <taxon>Coniochaetaceae</taxon>
        <taxon>Coniochaeta</taxon>
    </lineage>
</organism>
<dbReference type="PROSITE" id="PS50203">
    <property type="entry name" value="CALPAIN_CAT"/>
    <property type="match status" value="1"/>
</dbReference>
<dbReference type="STRING" id="1408157.A0A1J7JUV9"/>
<dbReference type="SMART" id="SM00230">
    <property type="entry name" value="CysPc"/>
    <property type="match status" value="1"/>
</dbReference>
<feature type="compositionally biased region" description="Basic and acidic residues" evidence="4">
    <location>
        <begin position="963"/>
        <end position="984"/>
    </location>
</feature>
<dbReference type="Proteomes" id="UP000182658">
    <property type="component" value="Unassembled WGS sequence"/>
</dbReference>
<protein>
    <submittedName>
        <fullName evidence="6">Cysteine proteinase</fullName>
    </submittedName>
</protein>
<dbReference type="InterPro" id="IPR000169">
    <property type="entry name" value="Pept_cys_AS"/>
</dbReference>
<evidence type="ECO:0000259" key="5">
    <source>
        <dbReference type="PROSITE" id="PS50203"/>
    </source>
</evidence>
<evidence type="ECO:0000256" key="1">
    <source>
        <dbReference type="ARBA" id="ARBA00007623"/>
    </source>
</evidence>
<keyword evidence="7" id="KW-1185">Reference proteome</keyword>
<dbReference type="OrthoDB" id="424753at2759"/>
<sequence length="984" mass="110349">MHGYSSSSESDSDYRRKRNQTAPLAPSTSTDKSKVKKRKLPPQITINRVWKRFSKKKFTKALAVLPFDPVPPPIVSERANELLSAGYERAAEECRRKVRKIIQECRRVNMRYRDPGFDLDWDLKMEKGHCLNSLGRTKFDLSATTMLNPSATVPKAVKRVHEIFENPKFMDNISGSDVKQGSLGDCWLMATFSGLANVEDGVKRICVEYDTKIGIYGFVFFRDGEWIYSIIDDKLYLKSPFWDSPSMQRDLLQQIDREDVERVYRKTYQTGSKALFFAQCKDQNETWVPLIEKAYAKAHGDFASLSGGWIGEGLEDLSGGVTTELLASDILDLDGFWENELSKVNEEFLFGCSTGLLDGGYGDRDGIAEGHAYVVMKAKTLKNGTRLVQLRNPWGKTKKGIWEGAWSDGSKEWTTEVQEEIGHNFGSDSVFWISYEDMLRKYQHFDRTRLFRDPDWRMCQRWIGVDVPWKPQFNEKFHIKLTRESPIVLVLSQLDNRYYKGLHGQYYFRLHFRIHEVNRPGAEDYIVRSHGNYLMNRSVSIELPSMLPGEYSVFISVVGERNSAAPSIEDVVKREVKKREENEKLVQVGYAYDLAHSKATAHLEAVRALRKKADQKKASTARQSERQKLWEKRHLNRDITKKQGRKNNEKVNAKKEAKRLKEEAEAKILAEKEAKEKAEKEAKEKAETEAKEKAEKEAKEKAEKEAKEKAEKEEADKKEDEKSAGDVTPDWTPVATPMSTPLVEKTEDQASGHTATVKAEVKPAAASDNKAKEADSADAGSSDSSGSPKDTPKSDTSTPTADSKDTDKVPVPPADDSKVSGAPPATTSPAPAPEPAKPAAPPKQTKTYATSDGESSASPISDWEELYSSDDMTRKPCVAGAANAAPAYRVEYLDDTDDEKDPDPWNAIAVVGLRVYSKDEDLELRVVMEGGLLEEGGMGEKGEPDLDNAQANAGGERAPLLVPKEDRGYEGDSEVEGKTKGKKK</sequence>
<feature type="active site" evidence="2 3">
    <location>
        <position position="392"/>
    </location>
</feature>
<dbReference type="InterPro" id="IPR022684">
    <property type="entry name" value="Calpain_cysteine_protease"/>
</dbReference>
<feature type="region of interest" description="Disordered" evidence="4">
    <location>
        <begin position="1"/>
        <end position="39"/>
    </location>
</feature>
<feature type="active site" evidence="2 3">
    <location>
        <position position="371"/>
    </location>
</feature>
<dbReference type="PRINTS" id="PR00704">
    <property type="entry name" value="CALPAIN"/>
</dbReference>
<evidence type="ECO:0000256" key="3">
    <source>
        <dbReference type="PROSITE-ProRule" id="PRU00239"/>
    </source>
</evidence>
<dbReference type="PANTHER" id="PTHR10183">
    <property type="entry name" value="CALPAIN"/>
    <property type="match status" value="1"/>
</dbReference>
<proteinExistence type="inferred from homology"/>
<feature type="compositionally biased region" description="Basic and acidic residues" evidence="4">
    <location>
        <begin position="612"/>
        <end position="724"/>
    </location>
</feature>
<dbReference type="Pfam" id="PF00648">
    <property type="entry name" value="Peptidase_C2"/>
    <property type="match status" value="1"/>
</dbReference>
<feature type="region of interest" description="Disordered" evidence="4">
    <location>
        <begin position="934"/>
        <end position="984"/>
    </location>
</feature>
<reference evidence="6 7" key="1">
    <citation type="submission" date="2016-10" db="EMBL/GenBank/DDBJ databases">
        <title>Draft genome sequence of Coniochaeta ligniaria NRRL30616, a lignocellulolytic fungus for bioabatement of inhibitors in plant biomass hydrolysates.</title>
        <authorList>
            <consortium name="DOE Joint Genome Institute"/>
            <person name="Jimenez D.J."/>
            <person name="Hector R.E."/>
            <person name="Riley R."/>
            <person name="Sun H."/>
            <person name="Grigoriev I.V."/>
            <person name="Van Elsas J.D."/>
            <person name="Nichols N.N."/>
        </authorList>
    </citation>
    <scope>NUCLEOTIDE SEQUENCE [LARGE SCALE GENOMIC DNA]</scope>
    <source>
        <strain evidence="6 7">NRRL 30616</strain>
    </source>
</reference>
<feature type="compositionally biased region" description="Polar residues" evidence="4">
    <location>
        <begin position="20"/>
        <end position="30"/>
    </location>
</feature>
<keyword evidence="3" id="KW-0788">Thiol protease</keyword>
<accession>A0A1J7JUV9</accession>
<feature type="domain" description="Calpain catalytic" evidence="5">
    <location>
        <begin position="158"/>
        <end position="451"/>
    </location>
</feature>
<feature type="non-terminal residue" evidence="6">
    <location>
        <position position="984"/>
    </location>
</feature>
<feature type="region of interest" description="Disordered" evidence="4">
    <location>
        <begin position="612"/>
        <end position="867"/>
    </location>
</feature>
<dbReference type="InParanoid" id="A0A1J7JUV9"/>
<dbReference type="Gene3D" id="3.90.70.10">
    <property type="entry name" value="Cysteine proteinases"/>
    <property type="match status" value="1"/>
</dbReference>
<evidence type="ECO:0000256" key="2">
    <source>
        <dbReference type="PIRSR" id="PIRSR622684-1"/>
    </source>
</evidence>
<dbReference type="EMBL" id="KV875094">
    <property type="protein sequence ID" value="OIW33172.1"/>
    <property type="molecule type" value="Genomic_DNA"/>
</dbReference>
<name>A0A1J7JUV9_9PEZI</name>
<evidence type="ECO:0000313" key="6">
    <source>
        <dbReference type="EMBL" id="OIW33172.1"/>
    </source>
</evidence>
<gene>
    <name evidence="6" type="ORF">CONLIGDRAFT_554926</name>
</gene>
<comment type="similarity">
    <text evidence="1">Belongs to the peptidase C2 family.</text>
</comment>
<dbReference type="GO" id="GO:0004198">
    <property type="term" value="F:calcium-dependent cysteine-type endopeptidase activity"/>
    <property type="evidence" value="ECO:0007669"/>
    <property type="project" value="InterPro"/>
</dbReference>
<evidence type="ECO:0000313" key="7">
    <source>
        <dbReference type="Proteomes" id="UP000182658"/>
    </source>
</evidence>
<dbReference type="InterPro" id="IPR001300">
    <property type="entry name" value="Peptidase_C2_calpain_cat"/>
</dbReference>
<dbReference type="AlphaFoldDB" id="A0A1J7JUV9"/>
<feature type="compositionally biased region" description="Low complexity" evidence="4">
    <location>
        <begin position="777"/>
        <end position="789"/>
    </location>
</feature>
<dbReference type="InterPro" id="IPR038765">
    <property type="entry name" value="Papain-like_cys_pep_sf"/>
</dbReference>
<dbReference type="GO" id="GO:0006508">
    <property type="term" value="P:proteolysis"/>
    <property type="evidence" value="ECO:0007669"/>
    <property type="project" value="UniProtKB-KW"/>
</dbReference>
<dbReference type="FunFam" id="3.90.70.10:FF:000072">
    <property type="entry name" value="Cysteine proteinase"/>
    <property type="match status" value="1"/>
</dbReference>
<keyword evidence="3" id="KW-0645">Protease</keyword>
<dbReference type="PROSITE" id="PS00139">
    <property type="entry name" value="THIOL_PROTEASE_CYS"/>
    <property type="match status" value="1"/>
</dbReference>